<feature type="transmembrane region" description="Helical" evidence="2">
    <location>
        <begin position="269"/>
        <end position="292"/>
    </location>
</feature>
<evidence type="ECO:0008006" key="5">
    <source>
        <dbReference type="Google" id="ProtNLM"/>
    </source>
</evidence>
<keyword evidence="2" id="KW-1133">Transmembrane helix</keyword>
<dbReference type="Proteomes" id="UP000475214">
    <property type="component" value="Unassembled WGS sequence"/>
</dbReference>
<proteinExistence type="predicted"/>
<reference evidence="3 4" key="1">
    <citation type="submission" date="2020-02" db="EMBL/GenBank/DDBJ databases">
        <authorList>
            <person name="Li X.-J."/>
            <person name="Han X.-M."/>
        </authorList>
    </citation>
    <scope>NUCLEOTIDE SEQUENCE [LARGE SCALE GENOMIC DNA]</scope>
    <source>
        <strain evidence="3 4">CCTCC AB 2017055</strain>
    </source>
</reference>
<evidence type="ECO:0000313" key="3">
    <source>
        <dbReference type="EMBL" id="NEE03723.1"/>
    </source>
</evidence>
<keyword evidence="2" id="KW-0812">Transmembrane</keyword>
<dbReference type="EMBL" id="JAAGOA010000025">
    <property type="protein sequence ID" value="NEE03723.1"/>
    <property type="molecule type" value="Genomic_DNA"/>
</dbReference>
<gene>
    <name evidence="3" type="ORF">G1H10_26500</name>
</gene>
<feature type="transmembrane region" description="Helical" evidence="2">
    <location>
        <begin position="367"/>
        <end position="392"/>
    </location>
</feature>
<accession>A0A6L9SF78</accession>
<evidence type="ECO:0000256" key="2">
    <source>
        <dbReference type="SAM" id="Phobius"/>
    </source>
</evidence>
<keyword evidence="2" id="KW-0472">Membrane</keyword>
<dbReference type="AlphaFoldDB" id="A0A6L9SF78"/>
<feature type="transmembrane region" description="Helical" evidence="2">
    <location>
        <begin position="404"/>
        <end position="423"/>
    </location>
</feature>
<feature type="region of interest" description="Disordered" evidence="1">
    <location>
        <begin position="1"/>
        <end position="26"/>
    </location>
</feature>
<name>A0A6L9SF78_9ACTN</name>
<evidence type="ECO:0000313" key="4">
    <source>
        <dbReference type="Proteomes" id="UP000475214"/>
    </source>
</evidence>
<protein>
    <recommendedName>
        <fullName evidence="5">M50 family metallopeptidase</fullName>
    </recommendedName>
</protein>
<sequence length="436" mass="47860">MTAVNGTETTDAANAAGATETTDTAGADWLDHARPKLRDAVHVGPALLKGDQELYVVGDRETHAYLKVGAREAFLMEHLDGRRTLSDIGAVYAERFGKRLAAQHWQQLLGLLSARGLIDPAGEEQLARIREQAAESRRQRGRSPLLFRMPIRRAVDLVPAVARWTGWLLRPVVAAPLSVVGLALVVYVALSWTELYDAVQASPSRWAVSVVAFVIIWSVLACHEFGHAVATYRYGGRPTEIGVMWRFPLLAFYCKTDDAVTFRRPAHRVVTSFAGIYVNLIALPFFAALWWWGPESGWWHGLAGALLLFGAVAAVANLIPVLKLDGYHMLEHATSTMNLQTESFKFLGRLIKNGRRGIAAYPSRGRFVYTAYAALAVAILGTALVLLVRIWYQTLADLVGGPGAVAILAGEAILVALFVRWALRWQQRRQQASSGG</sequence>
<evidence type="ECO:0000256" key="1">
    <source>
        <dbReference type="SAM" id="MobiDB-lite"/>
    </source>
</evidence>
<organism evidence="3 4">
    <name type="scientific">Phytoactinopolyspora halotolerans</name>
    <dbReference type="NCBI Taxonomy" id="1981512"/>
    <lineage>
        <taxon>Bacteria</taxon>
        <taxon>Bacillati</taxon>
        <taxon>Actinomycetota</taxon>
        <taxon>Actinomycetes</taxon>
        <taxon>Jiangellales</taxon>
        <taxon>Jiangellaceae</taxon>
        <taxon>Phytoactinopolyspora</taxon>
    </lineage>
</organism>
<dbReference type="RefSeq" id="WP_163743640.1">
    <property type="nucleotide sequence ID" value="NZ_JAAGOA010000025.1"/>
</dbReference>
<feature type="transmembrane region" description="Helical" evidence="2">
    <location>
        <begin position="204"/>
        <end position="223"/>
    </location>
</feature>
<feature type="transmembrane region" description="Helical" evidence="2">
    <location>
        <begin position="172"/>
        <end position="192"/>
    </location>
</feature>
<keyword evidence="4" id="KW-1185">Reference proteome</keyword>
<comment type="caution">
    <text evidence="3">The sequence shown here is derived from an EMBL/GenBank/DDBJ whole genome shotgun (WGS) entry which is preliminary data.</text>
</comment>
<feature type="transmembrane region" description="Helical" evidence="2">
    <location>
        <begin position="298"/>
        <end position="319"/>
    </location>
</feature>